<evidence type="ECO:0000256" key="3">
    <source>
        <dbReference type="SAM" id="MobiDB-lite"/>
    </source>
</evidence>
<evidence type="ECO:0000256" key="2">
    <source>
        <dbReference type="ARBA" id="ARBA00023121"/>
    </source>
</evidence>
<name>A0AAV3NQ84_LITER</name>
<comment type="similarity">
    <text evidence="1">Belongs to the ACBP family.</text>
</comment>
<dbReference type="InterPro" id="IPR000582">
    <property type="entry name" value="Acyl-CoA-binding_protein"/>
</dbReference>
<sequence>MVMEEIFQELLLSVGLSVAVCCMILKLKPCGDEEGGEAFKKSYDGIGKAVFSGQKSEEHELSFGSDKNRGVWPFAEFFEQFSVDKLYDTNVIGHGEITSELVDDEGEVLKDLSIEKEIVGGDESSRFSHGKSNVIDDSKVVSEIVEDVDVFEILRRREEHVDGCSERLSTHEIEENSQDNVEENILSNQIEDVSKRLGDKKTEKENFDEIEQGLYDDGDDDEKVIEPRLEEVSRTLGIDDEESEPRGDKEEEGLLDDWEGVESTELEMLFGAAVVFVGSKGNAGLIDRDMKIKLYGLHKISIEGPCRGAQPMALNVSARAKWVSWKTLGNMSRELAMEQYILALSERVPSWMSSNIQAGKLMRE</sequence>
<dbReference type="PANTHER" id="PTHR23310">
    <property type="entry name" value="ACYL-COA-BINDING PROTEIN, ACBP"/>
    <property type="match status" value="1"/>
</dbReference>
<evidence type="ECO:0000313" key="6">
    <source>
        <dbReference type="EMBL" id="GAA0141379.1"/>
    </source>
</evidence>
<feature type="region of interest" description="Disordered" evidence="3">
    <location>
        <begin position="232"/>
        <end position="252"/>
    </location>
</feature>
<dbReference type="GO" id="GO:0000062">
    <property type="term" value="F:fatty-acyl-CoA binding"/>
    <property type="evidence" value="ECO:0007669"/>
    <property type="project" value="InterPro"/>
</dbReference>
<evidence type="ECO:0000256" key="4">
    <source>
        <dbReference type="SAM" id="SignalP"/>
    </source>
</evidence>
<reference evidence="6 7" key="1">
    <citation type="submission" date="2024-01" db="EMBL/GenBank/DDBJ databases">
        <title>The complete chloroplast genome sequence of Lithospermum erythrorhizon: insights into the phylogenetic relationship among Boraginaceae species and the maternal lineages of purple gromwells.</title>
        <authorList>
            <person name="Okada T."/>
            <person name="Watanabe K."/>
        </authorList>
    </citation>
    <scope>NUCLEOTIDE SEQUENCE [LARGE SCALE GENOMIC DNA]</scope>
</reference>
<comment type="caution">
    <text evidence="6">The sequence shown here is derived from an EMBL/GenBank/DDBJ whole genome shotgun (WGS) entry which is preliminary data.</text>
</comment>
<proteinExistence type="inferred from homology"/>
<evidence type="ECO:0000259" key="5">
    <source>
        <dbReference type="PROSITE" id="PS51228"/>
    </source>
</evidence>
<keyword evidence="4" id="KW-0732">Signal</keyword>
<dbReference type="InterPro" id="IPR014352">
    <property type="entry name" value="FERM/acyl-CoA-bd_prot_sf"/>
</dbReference>
<dbReference type="Gene3D" id="1.20.80.10">
    <property type="match status" value="1"/>
</dbReference>
<protein>
    <submittedName>
        <fullName evidence="6">Transfer/carrier protein</fullName>
    </submittedName>
</protein>
<feature type="chain" id="PRO_5043774836" evidence="4">
    <location>
        <begin position="20"/>
        <end position="364"/>
    </location>
</feature>
<evidence type="ECO:0000313" key="7">
    <source>
        <dbReference type="Proteomes" id="UP001454036"/>
    </source>
</evidence>
<dbReference type="AlphaFoldDB" id="A0AAV3NQ84"/>
<dbReference type="GO" id="GO:0006631">
    <property type="term" value="P:fatty acid metabolic process"/>
    <property type="evidence" value="ECO:0007669"/>
    <property type="project" value="TreeGrafter"/>
</dbReference>
<dbReference type="PROSITE" id="PS51228">
    <property type="entry name" value="ACB_2"/>
    <property type="match status" value="1"/>
</dbReference>
<dbReference type="InterPro" id="IPR035984">
    <property type="entry name" value="Acyl-CoA-binding_sf"/>
</dbReference>
<dbReference type="SUPFAM" id="SSF47027">
    <property type="entry name" value="Acyl-CoA binding protein"/>
    <property type="match status" value="1"/>
</dbReference>
<accession>A0AAV3NQ84</accession>
<evidence type="ECO:0000256" key="1">
    <source>
        <dbReference type="ARBA" id="ARBA00005567"/>
    </source>
</evidence>
<keyword evidence="2" id="KW-0446">Lipid-binding</keyword>
<dbReference type="Proteomes" id="UP001454036">
    <property type="component" value="Unassembled WGS sequence"/>
</dbReference>
<dbReference type="Pfam" id="PF00887">
    <property type="entry name" value="ACBP"/>
    <property type="match status" value="1"/>
</dbReference>
<dbReference type="PANTHER" id="PTHR23310:SF105">
    <property type="entry name" value="ACYL-COA-BINDING DOMAIN-CONTAINING PROTEIN 5"/>
    <property type="match status" value="1"/>
</dbReference>
<feature type="domain" description="ACB" evidence="5">
    <location>
        <begin position="266"/>
        <end position="353"/>
    </location>
</feature>
<gene>
    <name evidence="6" type="ORF">LIER_02533</name>
</gene>
<keyword evidence="7" id="KW-1185">Reference proteome</keyword>
<dbReference type="EMBL" id="BAABME010000280">
    <property type="protein sequence ID" value="GAA0141379.1"/>
    <property type="molecule type" value="Genomic_DNA"/>
</dbReference>
<feature type="signal peptide" evidence="4">
    <location>
        <begin position="1"/>
        <end position="19"/>
    </location>
</feature>
<organism evidence="6 7">
    <name type="scientific">Lithospermum erythrorhizon</name>
    <name type="common">Purple gromwell</name>
    <name type="synonym">Lithospermum officinale var. erythrorhizon</name>
    <dbReference type="NCBI Taxonomy" id="34254"/>
    <lineage>
        <taxon>Eukaryota</taxon>
        <taxon>Viridiplantae</taxon>
        <taxon>Streptophyta</taxon>
        <taxon>Embryophyta</taxon>
        <taxon>Tracheophyta</taxon>
        <taxon>Spermatophyta</taxon>
        <taxon>Magnoliopsida</taxon>
        <taxon>eudicotyledons</taxon>
        <taxon>Gunneridae</taxon>
        <taxon>Pentapetalae</taxon>
        <taxon>asterids</taxon>
        <taxon>lamiids</taxon>
        <taxon>Boraginales</taxon>
        <taxon>Boraginaceae</taxon>
        <taxon>Boraginoideae</taxon>
        <taxon>Lithospermeae</taxon>
        <taxon>Lithospermum</taxon>
    </lineage>
</organism>